<dbReference type="InterPro" id="IPR001296">
    <property type="entry name" value="Glyco_trans_1"/>
</dbReference>
<evidence type="ECO:0000259" key="2">
    <source>
        <dbReference type="Pfam" id="PF00534"/>
    </source>
</evidence>
<gene>
    <name evidence="4" type="ORF">EKL94_03745</name>
</gene>
<protein>
    <submittedName>
        <fullName evidence="4">Glycosyltransferase family 1 protein</fullName>
    </submittedName>
</protein>
<dbReference type="EMBL" id="RXLZ01000007">
    <property type="protein sequence ID" value="RTQ91248.1"/>
    <property type="molecule type" value="Genomic_DNA"/>
</dbReference>
<dbReference type="PANTHER" id="PTHR46401">
    <property type="entry name" value="GLYCOSYLTRANSFERASE WBBK-RELATED"/>
    <property type="match status" value="1"/>
</dbReference>
<reference evidence="4 5" key="1">
    <citation type="submission" date="2018-12" db="EMBL/GenBank/DDBJ databases">
        <authorList>
            <person name="Kartti S."/>
            <person name="Manni A."/>
            <person name="Chemao El Fihri M.W."/>
            <person name="Laamarti M."/>
            <person name="Temsamani L."/>
            <person name="El Jamali J.E."/>
            <person name="Ouadghiri M."/>
            <person name="Ibrahimi A."/>
            <person name="Filati-Maltouf A."/>
        </authorList>
    </citation>
    <scope>NUCLEOTIDE SEQUENCE [LARGE SCALE GENOMIC DNA]</scope>
    <source>
        <strain evidence="4 5">MDMC339</strain>
    </source>
</reference>
<accession>A0A3S0JM90</accession>
<dbReference type="Pfam" id="PF13439">
    <property type="entry name" value="Glyco_transf_4"/>
    <property type="match status" value="1"/>
</dbReference>
<dbReference type="PANTHER" id="PTHR46401:SF2">
    <property type="entry name" value="GLYCOSYLTRANSFERASE WBBK-RELATED"/>
    <property type="match status" value="1"/>
</dbReference>
<dbReference type="GO" id="GO:0016757">
    <property type="term" value="F:glycosyltransferase activity"/>
    <property type="evidence" value="ECO:0007669"/>
    <property type="project" value="InterPro"/>
</dbReference>
<evidence type="ECO:0000313" key="4">
    <source>
        <dbReference type="EMBL" id="RTQ91248.1"/>
    </source>
</evidence>
<organism evidence="4 5">
    <name type="scientific">Stenotrophomonas maltophilia</name>
    <name type="common">Pseudomonas maltophilia</name>
    <name type="synonym">Xanthomonas maltophilia</name>
    <dbReference type="NCBI Taxonomy" id="40324"/>
    <lineage>
        <taxon>Bacteria</taxon>
        <taxon>Pseudomonadati</taxon>
        <taxon>Pseudomonadota</taxon>
        <taxon>Gammaproteobacteria</taxon>
        <taxon>Lysobacterales</taxon>
        <taxon>Lysobacteraceae</taxon>
        <taxon>Stenotrophomonas</taxon>
        <taxon>Stenotrophomonas maltophilia group</taxon>
    </lineage>
</organism>
<comment type="caution">
    <text evidence="4">The sequence shown here is derived from an EMBL/GenBank/DDBJ whole genome shotgun (WGS) entry which is preliminary data.</text>
</comment>
<evidence type="ECO:0000313" key="5">
    <source>
        <dbReference type="Proteomes" id="UP000271705"/>
    </source>
</evidence>
<dbReference type="GO" id="GO:0009103">
    <property type="term" value="P:lipopolysaccharide biosynthetic process"/>
    <property type="evidence" value="ECO:0007669"/>
    <property type="project" value="TreeGrafter"/>
</dbReference>
<proteinExistence type="predicted"/>
<dbReference type="CDD" id="cd03809">
    <property type="entry name" value="GT4_MtfB-like"/>
    <property type="match status" value="1"/>
</dbReference>
<name>A0A3S0JM90_STEMA</name>
<feature type="domain" description="Glycosyltransferase subfamily 4-like N-terminal" evidence="3">
    <location>
        <begin position="34"/>
        <end position="154"/>
    </location>
</feature>
<dbReference type="RefSeq" id="WP_126928037.1">
    <property type="nucleotide sequence ID" value="NZ_RXLZ01000007.1"/>
</dbReference>
<evidence type="ECO:0000256" key="1">
    <source>
        <dbReference type="ARBA" id="ARBA00022679"/>
    </source>
</evidence>
<feature type="domain" description="Glycosyl transferase family 1" evidence="2">
    <location>
        <begin position="170"/>
        <end position="315"/>
    </location>
</feature>
<dbReference type="Gene3D" id="3.40.50.2000">
    <property type="entry name" value="Glycogen Phosphorylase B"/>
    <property type="match status" value="2"/>
</dbReference>
<dbReference type="AlphaFoldDB" id="A0A3S0JM90"/>
<keyword evidence="1 4" id="KW-0808">Transferase</keyword>
<sequence>MSVQKPTAAARNGRILYDERWFGATGIGRFSREVGVRLGKASALPLSGNPAGALDVIRLSLYMLFNRHDVVLSPGFNSPLVGLSRFVLTVHDLNHIDVPYNSGFLKRAYYNFVLKRACRRAARVLTVSNYSRKRIMEWSGASPEQVVVVGNGVSDGFLGARKNDVSRDPSNGYLFCVGNRKAHKNEGAAIRALAALGRYPKIRLVFSGDSSDALDELAEEFGVSGRVSFTGALSEEQLAEMYRNAAALVFPSLYEGFGLPAIEAMAVGCPVIASRTSALGEIADGAALLFDPESDAEIVECIETVVSSLDVRRELQRLGFERVKAFKWEEVARLVQHAIENGGDLGNSP</sequence>
<dbReference type="SUPFAM" id="SSF53756">
    <property type="entry name" value="UDP-Glycosyltransferase/glycogen phosphorylase"/>
    <property type="match status" value="1"/>
</dbReference>
<dbReference type="InterPro" id="IPR028098">
    <property type="entry name" value="Glyco_trans_4-like_N"/>
</dbReference>
<dbReference type="Proteomes" id="UP000271705">
    <property type="component" value="Unassembled WGS sequence"/>
</dbReference>
<evidence type="ECO:0000259" key="3">
    <source>
        <dbReference type="Pfam" id="PF13439"/>
    </source>
</evidence>
<dbReference type="Pfam" id="PF00534">
    <property type="entry name" value="Glycos_transf_1"/>
    <property type="match status" value="1"/>
</dbReference>